<dbReference type="GO" id="GO:0030695">
    <property type="term" value="F:GTPase regulator activity"/>
    <property type="evidence" value="ECO:0007669"/>
    <property type="project" value="InterPro"/>
</dbReference>
<reference evidence="3" key="2">
    <citation type="submission" date="2023-03" db="EMBL/GenBank/DDBJ databases">
        <authorList>
            <person name="Inwood S.N."/>
            <person name="Skelly J.G."/>
            <person name="Guhlin J."/>
            <person name="Harrop T.W.R."/>
            <person name="Goldson S.G."/>
            <person name="Dearden P.K."/>
        </authorList>
    </citation>
    <scope>NUCLEOTIDE SEQUENCE</scope>
    <source>
        <strain evidence="3">Lincoln</strain>
        <tissue evidence="3">Whole body</tissue>
    </source>
</reference>
<dbReference type="Pfam" id="PF02188">
    <property type="entry name" value="GoLoco"/>
    <property type="match status" value="1"/>
</dbReference>
<gene>
    <name evidence="3" type="ORF">PV327_005057</name>
</gene>
<dbReference type="PROSITE" id="PS50877">
    <property type="entry name" value="GOLOCO"/>
    <property type="match status" value="1"/>
</dbReference>
<comment type="caution">
    <text evidence="3">The sequence shown here is derived from an EMBL/GenBank/DDBJ whole genome shotgun (WGS) entry which is preliminary data.</text>
</comment>
<sequence>MNSKTYDYLHNENDETINGDNECILRSREKSSLKLRLSRVFSSGNLKSPKNSGHFTFSDSRNSSPGQSPTIKLRYSWQTSSTASETSPKSRKSSTSSFSNSSDSSKLIWQIENVRQQLEQPVYSETDSRKSARGNTDKNTTQDLFELLERVQSSRLDDQRCVLPPYFTQLNIDAFKKNKNMKGEEAEKRLKILTQRVEQGEWKSNIDAFKKNKNMKGEEAEKRLKILTQRVEQDEWKSHIDAIEVIFLS</sequence>
<keyword evidence="1" id="KW-0175">Coiled coil</keyword>
<feature type="region of interest" description="Disordered" evidence="2">
    <location>
        <begin position="119"/>
        <end position="141"/>
    </location>
</feature>
<accession>A0AA39KZE6</accession>
<dbReference type="InterPro" id="IPR011990">
    <property type="entry name" value="TPR-like_helical_dom_sf"/>
</dbReference>
<name>A0AA39KZE6_MICHY</name>
<dbReference type="Gene3D" id="1.25.40.10">
    <property type="entry name" value="Tetratricopeptide repeat domain"/>
    <property type="match status" value="1"/>
</dbReference>
<feature type="compositionally biased region" description="Low complexity" evidence="2">
    <location>
        <begin position="93"/>
        <end position="102"/>
    </location>
</feature>
<dbReference type="EMBL" id="JAQQBR010000003">
    <property type="protein sequence ID" value="KAK0179292.1"/>
    <property type="molecule type" value="Genomic_DNA"/>
</dbReference>
<dbReference type="AlphaFoldDB" id="A0AA39KZE6"/>
<dbReference type="InterPro" id="IPR003109">
    <property type="entry name" value="GoLoco_motif"/>
</dbReference>
<reference evidence="3" key="1">
    <citation type="journal article" date="2023" name="bioRxiv">
        <title>Scaffold-level genome assemblies of two parasitoid biocontrol wasps reveal the parthenogenesis mechanism and an associated novel virus.</title>
        <authorList>
            <person name="Inwood S."/>
            <person name="Skelly J."/>
            <person name="Guhlin J."/>
            <person name="Harrop T."/>
            <person name="Goldson S."/>
            <person name="Dearden P."/>
        </authorList>
    </citation>
    <scope>NUCLEOTIDE SEQUENCE</scope>
    <source>
        <strain evidence="3">Lincoln</strain>
        <tissue evidence="3">Whole body</tissue>
    </source>
</reference>
<dbReference type="Proteomes" id="UP001168972">
    <property type="component" value="Unassembled WGS sequence"/>
</dbReference>
<evidence type="ECO:0000313" key="4">
    <source>
        <dbReference type="Proteomes" id="UP001168972"/>
    </source>
</evidence>
<evidence type="ECO:0000256" key="1">
    <source>
        <dbReference type="SAM" id="Coils"/>
    </source>
</evidence>
<feature type="coiled-coil region" evidence="1">
    <location>
        <begin position="176"/>
        <end position="230"/>
    </location>
</feature>
<protein>
    <submittedName>
        <fullName evidence="3">Uncharacterized protein</fullName>
    </submittedName>
</protein>
<keyword evidence="4" id="KW-1185">Reference proteome</keyword>
<proteinExistence type="predicted"/>
<dbReference type="SMART" id="SM00390">
    <property type="entry name" value="GoLoco"/>
    <property type="match status" value="1"/>
</dbReference>
<feature type="region of interest" description="Disordered" evidence="2">
    <location>
        <begin position="48"/>
        <end position="102"/>
    </location>
</feature>
<evidence type="ECO:0000256" key="2">
    <source>
        <dbReference type="SAM" id="MobiDB-lite"/>
    </source>
</evidence>
<feature type="compositionally biased region" description="Polar residues" evidence="2">
    <location>
        <begin position="48"/>
        <end position="83"/>
    </location>
</feature>
<evidence type="ECO:0000313" key="3">
    <source>
        <dbReference type="EMBL" id="KAK0179292.1"/>
    </source>
</evidence>
<organism evidence="3 4">
    <name type="scientific">Microctonus hyperodae</name>
    <name type="common">Parasitoid wasp</name>
    <dbReference type="NCBI Taxonomy" id="165561"/>
    <lineage>
        <taxon>Eukaryota</taxon>
        <taxon>Metazoa</taxon>
        <taxon>Ecdysozoa</taxon>
        <taxon>Arthropoda</taxon>
        <taxon>Hexapoda</taxon>
        <taxon>Insecta</taxon>
        <taxon>Pterygota</taxon>
        <taxon>Neoptera</taxon>
        <taxon>Endopterygota</taxon>
        <taxon>Hymenoptera</taxon>
        <taxon>Apocrita</taxon>
        <taxon>Ichneumonoidea</taxon>
        <taxon>Braconidae</taxon>
        <taxon>Euphorinae</taxon>
        <taxon>Microctonus</taxon>
    </lineage>
</organism>